<keyword evidence="2" id="KW-1185">Reference proteome</keyword>
<dbReference type="AlphaFoldDB" id="A0AAQ3RRV2"/>
<sequence length="128" mass="14779">MLHDGDLFKNLSLVHLEQPTVHLVPIGHPTDIIQHGRVLGKHPLLHLLHKGNASKVKILLGEILQDILIMNGLRLHIFVINQLRRPKYEGQKVVIIKPPHTMRSCRLQAIQQLQFPHEIQVLHEHPRH</sequence>
<evidence type="ECO:0000313" key="2">
    <source>
        <dbReference type="Proteomes" id="UP001374535"/>
    </source>
</evidence>
<gene>
    <name evidence="1" type="ORF">V8G54_022652</name>
</gene>
<name>A0AAQ3RRV2_VIGMU</name>
<evidence type="ECO:0000313" key="1">
    <source>
        <dbReference type="EMBL" id="WVZ01846.1"/>
    </source>
</evidence>
<organism evidence="1 2">
    <name type="scientific">Vigna mungo</name>
    <name type="common">Black gram</name>
    <name type="synonym">Phaseolus mungo</name>
    <dbReference type="NCBI Taxonomy" id="3915"/>
    <lineage>
        <taxon>Eukaryota</taxon>
        <taxon>Viridiplantae</taxon>
        <taxon>Streptophyta</taxon>
        <taxon>Embryophyta</taxon>
        <taxon>Tracheophyta</taxon>
        <taxon>Spermatophyta</taxon>
        <taxon>Magnoliopsida</taxon>
        <taxon>eudicotyledons</taxon>
        <taxon>Gunneridae</taxon>
        <taxon>Pentapetalae</taxon>
        <taxon>rosids</taxon>
        <taxon>fabids</taxon>
        <taxon>Fabales</taxon>
        <taxon>Fabaceae</taxon>
        <taxon>Papilionoideae</taxon>
        <taxon>50 kb inversion clade</taxon>
        <taxon>NPAAA clade</taxon>
        <taxon>indigoferoid/millettioid clade</taxon>
        <taxon>Phaseoleae</taxon>
        <taxon>Vigna</taxon>
    </lineage>
</organism>
<reference evidence="1 2" key="1">
    <citation type="journal article" date="2023" name="Life. Sci Alliance">
        <title>Evolutionary insights into 3D genome organization and epigenetic landscape of Vigna mungo.</title>
        <authorList>
            <person name="Junaid A."/>
            <person name="Singh B."/>
            <person name="Bhatia S."/>
        </authorList>
    </citation>
    <scope>NUCLEOTIDE SEQUENCE [LARGE SCALE GENOMIC DNA]</scope>
    <source>
        <strain evidence="1">Urdbean</strain>
    </source>
</reference>
<protein>
    <submittedName>
        <fullName evidence="1">Uncharacterized protein</fullName>
    </submittedName>
</protein>
<accession>A0AAQ3RRV2</accession>
<dbReference type="EMBL" id="CP144694">
    <property type="protein sequence ID" value="WVZ01846.1"/>
    <property type="molecule type" value="Genomic_DNA"/>
</dbReference>
<proteinExistence type="predicted"/>
<dbReference type="Proteomes" id="UP001374535">
    <property type="component" value="Chromosome 7"/>
</dbReference>